<dbReference type="Proteomes" id="UP000241769">
    <property type="component" value="Unassembled WGS sequence"/>
</dbReference>
<keyword evidence="1" id="KW-0472">Membrane</keyword>
<gene>
    <name evidence="2" type="ORF">PROFUN_16923</name>
</gene>
<keyword evidence="1" id="KW-0812">Transmembrane</keyword>
<evidence type="ECO:0000313" key="2">
    <source>
        <dbReference type="EMBL" id="PRP73231.1"/>
    </source>
</evidence>
<feature type="transmembrane region" description="Helical" evidence="1">
    <location>
        <begin position="199"/>
        <end position="221"/>
    </location>
</feature>
<dbReference type="AlphaFoldDB" id="A0A2P6MNG1"/>
<reference evidence="2 3" key="1">
    <citation type="journal article" date="2018" name="Genome Biol. Evol.">
        <title>Multiple Roots of Fruiting Body Formation in Amoebozoa.</title>
        <authorList>
            <person name="Hillmann F."/>
            <person name="Forbes G."/>
            <person name="Novohradska S."/>
            <person name="Ferling I."/>
            <person name="Riege K."/>
            <person name="Groth M."/>
            <person name="Westermann M."/>
            <person name="Marz M."/>
            <person name="Spaller T."/>
            <person name="Winckler T."/>
            <person name="Schaap P."/>
            <person name="Glockner G."/>
        </authorList>
    </citation>
    <scope>NUCLEOTIDE SEQUENCE [LARGE SCALE GENOMIC DNA]</scope>
    <source>
        <strain evidence="2 3">Jena</strain>
    </source>
</reference>
<keyword evidence="1" id="KW-1133">Transmembrane helix</keyword>
<organism evidence="2 3">
    <name type="scientific">Planoprotostelium fungivorum</name>
    <dbReference type="NCBI Taxonomy" id="1890364"/>
    <lineage>
        <taxon>Eukaryota</taxon>
        <taxon>Amoebozoa</taxon>
        <taxon>Evosea</taxon>
        <taxon>Variosea</taxon>
        <taxon>Cavosteliida</taxon>
        <taxon>Cavosteliaceae</taxon>
        <taxon>Planoprotostelium</taxon>
    </lineage>
</organism>
<keyword evidence="3" id="KW-1185">Reference proteome</keyword>
<accession>A0A2P6MNG1</accession>
<dbReference type="InParanoid" id="A0A2P6MNG1"/>
<protein>
    <submittedName>
        <fullName evidence="2">Uncharacterized protein</fullName>
    </submittedName>
</protein>
<sequence>MRSETLPFSPLFKRQVMSAVEAVFNAIDGESEDFKRGVSVNHLSEDTTTNFLNGSPVNAEELIWNGYSTALTVDTKSPSEAAYQPFSFGWRVVCQELPLWNIWLIHRIVGVVELEITNTLIVETTHPEPTVFVRGLYCSSTQRRSSQGDQVTSGNWTMAGGDVEVQLTISQQDSNTASLEPRQKGERERFGFGGCGTQLVVVLCLCQFFAVFVGVCGGLSVSGGFSCRDLFVRGADFLSCADNDRFFVGCGGTSLPLWNHQQWPLGCPAKGGAFN</sequence>
<name>A0A2P6MNG1_9EUKA</name>
<comment type="caution">
    <text evidence="2">The sequence shown here is derived from an EMBL/GenBank/DDBJ whole genome shotgun (WGS) entry which is preliminary data.</text>
</comment>
<dbReference type="EMBL" id="MDYQ01000654">
    <property type="protein sequence ID" value="PRP73231.1"/>
    <property type="molecule type" value="Genomic_DNA"/>
</dbReference>
<proteinExistence type="predicted"/>
<evidence type="ECO:0000256" key="1">
    <source>
        <dbReference type="SAM" id="Phobius"/>
    </source>
</evidence>
<evidence type="ECO:0000313" key="3">
    <source>
        <dbReference type="Proteomes" id="UP000241769"/>
    </source>
</evidence>